<feature type="transmembrane region" description="Helical" evidence="1">
    <location>
        <begin position="78"/>
        <end position="97"/>
    </location>
</feature>
<dbReference type="EMBL" id="GG662738">
    <property type="protein sequence ID" value="EWS75066.1"/>
    <property type="molecule type" value="Genomic_DNA"/>
</dbReference>
<dbReference type="KEGG" id="tet:TTHERM_000448899"/>
<dbReference type="AlphaFoldDB" id="W7XJ00"/>
<accession>W7XJ00</accession>
<reference evidence="3" key="1">
    <citation type="journal article" date="2006" name="PLoS Biol.">
        <title>Macronuclear genome sequence of the ciliate Tetrahymena thermophila, a model eukaryote.</title>
        <authorList>
            <person name="Eisen J.A."/>
            <person name="Coyne R.S."/>
            <person name="Wu M."/>
            <person name="Wu D."/>
            <person name="Thiagarajan M."/>
            <person name="Wortman J.R."/>
            <person name="Badger J.H."/>
            <person name="Ren Q."/>
            <person name="Amedeo P."/>
            <person name="Jones K.M."/>
            <person name="Tallon L.J."/>
            <person name="Delcher A.L."/>
            <person name="Salzberg S.L."/>
            <person name="Silva J.C."/>
            <person name="Haas B.J."/>
            <person name="Majoros W.H."/>
            <person name="Farzad M."/>
            <person name="Carlton J.M."/>
            <person name="Smith R.K. Jr."/>
            <person name="Garg J."/>
            <person name="Pearlman R.E."/>
            <person name="Karrer K.M."/>
            <person name="Sun L."/>
            <person name="Manning G."/>
            <person name="Elde N.C."/>
            <person name="Turkewitz A.P."/>
            <person name="Asai D.J."/>
            <person name="Wilkes D.E."/>
            <person name="Wang Y."/>
            <person name="Cai H."/>
            <person name="Collins K."/>
            <person name="Stewart B.A."/>
            <person name="Lee S.R."/>
            <person name="Wilamowska K."/>
            <person name="Weinberg Z."/>
            <person name="Ruzzo W.L."/>
            <person name="Wloga D."/>
            <person name="Gaertig J."/>
            <person name="Frankel J."/>
            <person name="Tsao C.-C."/>
            <person name="Gorovsky M.A."/>
            <person name="Keeling P.J."/>
            <person name="Waller R.F."/>
            <person name="Patron N.J."/>
            <person name="Cherry J.M."/>
            <person name="Stover N.A."/>
            <person name="Krieger C.J."/>
            <person name="del Toro C."/>
            <person name="Ryder H.F."/>
            <person name="Williamson S.C."/>
            <person name="Barbeau R.A."/>
            <person name="Hamilton E.P."/>
            <person name="Orias E."/>
        </authorList>
    </citation>
    <scope>NUCLEOTIDE SEQUENCE [LARGE SCALE GENOMIC DNA]</scope>
    <source>
        <strain evidence="3">SB210</strain>
    </source>
</reference>
<keyword evidence="1 2" id="KW-0812">Transmembrane</keyword>
<evidence type="ECO:0000313" key="3">
    <source>
        <dbReference type="Proteomes" id="UP000009168"/>
    </source>
</evidence>
<protein>
    <submittedName>
        <fullName evidence="2">Transmembrane protein, putative</fullName>
    </submittedName>
</protein>
<keyword evidence="1" id="KW-0472">Membrane</keyword>
<gene>
    <name evidence="2" type="ORF">TTHERM_000448899</name>
</gene>
<sequence>MIEMFIFCSQIVEAHHFKFVKFLQFIFYFLFRQLDVRRIFSFSSNFFFLFFFVFLLFRYFLLILLITLLQFFLQSFNIVKGFIQTILSFIMLVQIALNGSFIKQSRNNTVFSIKVVILNQSFFQFKSKVNSFQSQNVLLALLVNACQIVKCQNFHFSIFYNRLNKFVN</sequence>
<feature type="transmembrane region" description="Helical" evidence="1">
    <location>
        <begin position="46"/>
        <end position="72"/>
    </location>
</feature>
<evidence type="ECO:0000256" key="1">
    <source>
        <dbReference type="SAM" id="Phobius"/>
    </source>
</evidence>
<name>W7XJ00_TETTS</name>
<dbReference type="InParanoid" id="W7XJ00"/>
<dbReference type="RefSeq" id="XP_012652379.1">
    <property type="nucleotide sequence ID" value="XM_012796925.1"/>
</dbReference>
<keyword evidence="1" id="KW-1133">Transmembrane helix</keyword>
<evidence type="ECO:0000313" key="2">
    <source>
        <dbReference type="EMBL" id="EWS75066.1"/>
    </source>
</evidence>
<proteinExistence type="predicted"/>
<organism evidence="2 3">
    <name type="scientific">Tetrahymena thermophila (strain SB210)</name>
    <dbReference type="NCBI Taxonomy" id="312017"/>
    <lineage>
        <taxon>Eukaryota</taxon>
        <taxon>Sar</taxon>
        <taxon>Alveolata</taxon>
        <taxon>Ciliophora</taxon>
        <taxon>Intramacronucleata</taxon>
        <taxon>Oligohymenophorea</taxon>
        <taxon>Hymenostomatida</taxon>
        <taxon>Tetrahymenina</taxon>
        <taxon>Tetrahymenidae</taxon>
        <taxon>Tetrahymena</taxon>
    </lineage>
</organism>
<keyword evidence="3" id="KW-1185">Reference proteome</keyword>
<dbReference type="GeneID" id="24439033"/>
<dbReference type="Proteomes" id="UP000009168">
    <property type="component" value="Unassembled WGS sequence"/>
</dbReference>